<dbReference type="RefSeq" id="WP_118488286.1">
    <property type="nucleotide sequence ID" value="NZ_QRQN01000004.1"/>
</dbReference>
<protein>
    <recommendedName>
        <fullName evidence="4">DUF5011 domain-containing protein</fullName>
    </recommendedName>
</protein>
<keyword evidence="1" id="KW-0472">Membrane</keyword>
<evidence type="ECO:0008006" key="4">
    <source>
        <dbReference type="Google" id="ProtNLM"/>
    </source>
</evidence>
<gene>
    <name evidence="2" type="ORF">DWZ31_04330</name>
</gene>
<accession>A0A415TXW2</accession>
<evidence type="ECO:0000313" key="2">
    <source>
        <dbReference type="EMBL" id="RHN10780.1"/>
    </source>
</evidence>
<proteinExistence type="predicted"/>
<comment type="caution">
    <text evidence="2">The sequence shown here is derived from an EMBL/GenBank/DDBJ whole genome shotgun (WGS) entry which is preliminary data.</text>
</comment>
<dbReference type="EMBL" id="QRQN01000004">
    <property type="protein sequence ID" value="RHN10780.1"/>
    <property type="molecule type" value="Genomic_DNA"/>
</dbReference>
<feature type="transmembrane region" description="Helical" evidence="1">
    <location>
        <begin position="7"/>
        <end position="26"/>
    </location>
</feature>
<keyword evidence="1" id="KW-1133">Transmembrane helix</keyword>
<sequence>MHEVIKVYGKTILQAIILVGVMWLVFRGVTDENGNKGIVEIVSGHMDRQMENPADFETFYEESQKAPPHFETAITGYLKIGTYQMTDIIKAWDYAENELQIQLMKVISPDGTVLENKLDFQMPGVYEVSVMTEDHDNRVRYAVVNIPVNE</sequence>
<keyword evidence="1" id="KW-0812">Transmembrane</keyword>
<evidence type="ECO:0000256" key="1">
    <source>
        <dbReference type="SAM" id="Phobius"/>
    </source>
</evidence>
<name>A0A415TXW2_9FIRM</name>
<dbReference type="Proteomes" id="UP000283586">
    <property type="component" value="Unassembled WGS sequence"/>
</dbReference>
<dbReference type="AlphaFoldDB" id="A0A415TXW2"/>
<organism evidence="2 3">
    <name type="scientific">Roseburia intestinalis</name>
    <dbReference type="NCBI Taxonomy" id="166486"/>
    <lineage>
        <taxon>Bacteria</taxon>
        <taxon>Bacillati</taxon>
        <taxon>Bacillota</taxon>
        <taxon>Clostridia</taxon>
        <taxon>Lachnospirales</taxon>
        <taxon>Lachnospiraceae</taxon>
        <taxon>Roseburia</taxon>
    </lineage>
</organism>
<evidence type="ECO:0000313" key="3">
    <source>
        <dbReference type="Proteomes" id="UP000283586"/>
    </source>
</evidence>
<reference evidence="2 3" key="1">
    <citation type="submission" date="2018-08" db="EMBL/GenBank/DDBJ databases">
        <title>A genome reference for cultivated species of the human gut microbiota.</title>
        <authorList>
            <person name="Zou Y."/>
            <person name="Xue W."/>
            <person name="Luo G."/>
        </authorList>
    </citation>
    <scope>NUCLEOTIDE SEQUENCE [LARGE SCALE GENOMIC DNA]</scope>
    <source>
        <strain evidence="2 3">AF31-21AC</strain>
    </source>
</reference>